<feature type="domain" description="UPF3" evidence="6">
    <location>
        <begin position="484"/>
        <end position="646"/>
    </location>
</feature>
<evidence type="ECO:0000256" key="4">
    <source>
        <dbReference type="ARBA" id="ARBA00023242"/>
    </source>
</evidence>
<feature type="region of interest" description="Disordered" evidence="5">
    <location>
        <begin position="659"/>
        <end position="752"/>
    </location>
</feature>
<keyword evidence="3" id="KW-0866">Nonsense-mediated mRNA decay</keyword>
<dbReference type="InterPro" id="IPR035979">
    <property type="entry name" value="RBD_domain_sf"/>
</dbReference>
<accession>A0A4Y9YM86</accession>
<comment type="caution">
    <text evidence="7">The sequence shown here is derived from an EMBL/GenBank/DDBJ whole genome shotgun (WGS) entry which is preliminary data.</text>
</comment>
<gene>
    <name evidence="7" type="ORF">EVJ58_g3688</name>
</gene>
<dbReference type="InterPro" id="IPR012677">
    <property type="entry name" value="Nucleotide-bd_a/b_plait_sf"/>
</dbReference>
<sequence>MLFQWVSLRWTFRNKKKTVLPTEVCEQIIDLIYFDSPVPMDQETARALKSCQLVCKAWSYRSRHYLLHTIIVRDEAELQAISRALSRSRDRAARVRELILAVNRQSGVPLVRVFSLMLVRRLPNVKHLCLRGMASRDGLPRLPSQIHLKALTMLSYFTSLSSLTLQDVTFPSITILIRICAALHALKTLECQEIHFVDWGNVYIPTRPASVSTLVVRRQQKRIGHLLAALGNLTTLVCDGGHELEHDYADVIRPPAPLRLHSLLLRGILLSPALVNMMIAMIEFDHLRTLMLDAHMRELTVVQTLCDAAGRSLRHLAVNVDLGTWQEYEGPFPAFEANEMLQTLRIACRPRELLVTMISHLCIPSLEQLTICISSQHAMDLGFDDLDLPSLDEVVSCAEFAPKRVVFELGYSIAETELQELETELCAYMPNAGGRASPTLVELREPTHMFNAVESAKLSLSPNAKGKAKEKDKRQKGANKPQTERLKTIVRRLPPNLPEDIFWQSVQQWVTDETAQWKAYYQGKFRKRLNKENISSRAYIAFRNEEQLAIFSRDYDGHVFRDKAGNESIAVVEFAPYQKIPSEKKKVDNRVGTIEKDEDFLSFMKSLEEGGSKPVDGETLETLIAASQPPPQPTTTPLLEALKAEKSAQKDKEAILRAHAHYKDPSVVASAKKDDKKKAAAGGGAKPAPAEQPLGKKAKKAAAKAAQQPAGPSSAPGTKASAPTNAPAQAKQAQAQQAGSPTKTPRPPRERQ</sequence>
<feature type="non-terminal residue" evidence="7">
    <location>
        <position position="752"/>
    </location>
</feature>
<dbReference type="InterPro" id="IPR005120">
    <property type="entry name" value="UPF3_dom"/>
</dbReference>
<dbReference type="PANTHER" id="PTHR13112:SF0">
    <property type="entry name" value="FI21285P1"/>
    <property type="match status" value="1"/>
</dbReference>
<evidence type="ECO:0000313" key="7">
    <source>
        <dbReference type="EMBL" id="TFY62727.1"/>
    </source>
</evidence>
<dbReference type="EMBL" id="SEKV01000155">
    <property type="protein sequence ID" value="TFY62727.1"/>
    <property type="molecule type" value="Genomic_DNA"/>
</dbReference>
<feature type="compositionally biased region" description="Low complexity" evidence="5">
    <location>
        <begin position="703"/>
        <end position="717"/>
    </location>
</feature>
<reference evidence="7 8" key="1">
    <citation type="submission" date="2019-01" db="EMBL/GenBank/DDBJ databases">
        <title>Genome sequencing of the rare red list fungi Fomitopsis rosea.</title>
        <authorList>
            <person name="Buettner E."/>
            <person name="Kellner H."/>
        </authorList>
    </citation>
    <scope>NUCLEOTIDE SEQUENCE [LARGE SCALE GENOMIC DNA]</scope>
    <source>
        <strain evidence="7 8">DSM 105464</strain>
    </source>
</reference>
<dbReference type="SUPFAM" id="SSF54928">
    <property type="entry name" value="RNA-binding domain, RBD"/>
    <property type="match status" value="1"/>
</dbReference>
<evidence type="ECO:0000256" key="3">
    <source>
        <dbReference type="ARBA" id="ARBA00023161"/>
    </source>
</evidence>
<evidence type="ECO:0000256" key="1">
    <source>
        <dbReference type="ARBA" id="ARBA00004123"/>
    </source>
</evidence>
<evidence type="ECO:0000259" key="6">
    <source>
        <dbReference type="Pfam" id="PF03467"/>
    </source>
</evidence>
<dbReference type="GO" id="GO:0000184">
    <property type="term" value="P:nuclear-transcribed mRNA catabolic process, nonsense-mediated decay"/>
    <property type="evidence" value="ECO:0007669"/>
    <property type="project" value="UniProtKB-KW"/>
</dbReference>
<feature type="region of interest" description="Disordered" evidence="5">
    <location>
        <begin position="461"/>
        <end position="484"/>
    </location>
</feature>
<dbReference type="AlphaFoldDB" id="A0A4Y9YM86"/>
<keyword evidence="4" id="KW-0539">Nucleus</keyword>
<evidence type="ECO:0000256" key="5">
    <source>
        <dbReference type="SAM" id="MobiDB-lite"/>
    </source>
</evidence>
<comment type="subcellular location">
    <subcellularLocation>
        <location evidence="1">Nucleus</location>
    </subcellularLocation>
</comment>
<dbReference type="InterPro" id="IPR039722">
    <property type="entry name" value="Upf3"/>
</dbReference>
<dbReference type="STRING" id="34475.A0A4Y9YM86"/>
<proteinExistence type="inferred from homology"/>
<dbReference type="InterPro" id="IPR032675">
    <property type="entry name" value="LRR_dom_sf"/>
</dbReference>
<dbReference type="SUPFAM" id="SSF52047">
    <property type="entry name" value="RNI-like"/>
    <property type="match status" value="1"/>
</dbReference>
<dbReference type="Pfam" id="PF03467">
    <property type="entry name" value="Smg4_UPF3"/>
    <property type="match status" value="1"/>
</dbReference>
<dbReference type="GO" id="GO:0003729">
    <property type="term" value="F:mRNA binding"/>
    <property type="evidence" value="ECO:0007669"/>
    <property type="project" value="TreeGrafter"/>
</dbReference>
<dbReference type="GO" id="GO:0005737">
    <property type="term" value="C:cytoplasm"/>
    <property type="evidence" value="ECO:0007669"/>
    <property type="project" value="TreeGrafter"/>
</dbReference>
<dbReference type="PANTHER" id="PTHR13112">
    <property type="entry name" value="UPF3 REGULATOR OF NONSENSE TRANSCRIPTS-LIKE PROTEIN"/>
    <property type="match status" value="1"/>
</dbReference>
<evidence type="ECO:0000313" key="8">
    <source>
        <dbReference type="Proteomes" id="UP000298390"/>
    </source>
</evidence>
<dbReference type="CDD" id="cd12455">
    <property type="entry name" value="RRM_like_Smg4_UPF3"/>
    <property type="match status" value="1"/>
</dbReference>
<dbReference type="Gene3D" id="3.30.70.330">
    <property type="match status" value="1"/>
</dbReference>
<protein>
    <recommendedName>
        <fullName evidence="6">UPF3 domain-containing protein</fullName>
    </recommendedName>
</protein>
<comment type="similarity">
    <text evidence="2">Belongs to the RENT3 family.</text>
</comment>
<dbReference type="Gene3D" id="3.80.10.10">
    <property type="entry name" value="Ribonuclease Inhibitor"/>
    <property type="match status" value="1"/>
</dbReference>
<organism evidence="7 8">
    <name type="scientific">Rhodofomes roseus</name>
    <dbReference type="NCBI Taxonomy" id="34475"/>
    <lineage>
        <taxon>Eukaryota</taxon>
        <taxon>Fungi</taxon>
        <taxon>Dikarya</taxon>
        <taxon>Basidiomycota</taxon>
        <taxon>Agaricomycotina</taxon>
        <taxon>Agaricomycetes</taxon>
        <taxon>Polyporales</taxon>
        <taxon>Rhodofomes</taxon>
    </lineage>
</organism>
<name>A0A4Y9YM86_9APHY</name>
<dbReference type="Proteomes" id="UP000298390">
    <property type="component" value="Unassembled WGS sequence"/>
</dbReference>
<dbReference type="GO" id="GO:0045727">
    <property type="term" value="P:positive regulation of translation"/>
    <property type="evidence" value="ECO:0007669"/>
    <property type="project" value="TreeGrafter"/>
</dbReference>
<evidence type="ECO:0000256" key="2">
    <source>
        <dbReference type="ARBA" id="ARBA00005991"/>
    </source>
</evidence>
<dbReference type="GO" id="GO:0005730">
    <property type="term" value="C:nucleolus"/>
    <property type="evidence" value="ECO:0007669"/>
    <property type="project" value="TreeGrafter"/>
</dbReference>
<feature type="compositionally biased region" description="Low complexity" evidence="5">
    <location>
        <begin position="728"/>
        <end position="738"/>
    </location>
</feature>